<dbReference type="EMBL" id="JRFJ01000001">
    <property type="protein sequence ID" value="KHJ56347.1"/>
    <property type="molecule type" value="Genomic_DNA"/>
</dbReference>
<dbReference type="PRINTS" id="PR01506">
    <property type="entry name" value="TATBPROTEIN"/>
</dbReference>
<sequence length="206" mass="21046">MFEVGWLELLVIAVVLIVVVGPKDLPGMLRTFGRVTTQLRRMAGDFRKQFDDALREAEMEDVRKAASDLKKLDPRNDIRKAMNPMKSVGDEIRSSLKAATQAPQPKVPSADEGARPMDDADPAAAVPPSGTVANIVDGAPSASAEATASATAEAAPLATASEAVPSATAAEATPSATAAEATPSASAAEAAPAGSGAQRRNAGEVA</sequence>
<keyword evidence="2 9" id="KW-0813">Transport</keyword>
<dbReference type="NCBIfam" id="TIGR01410">
    <property type="entry name" value="tatB"/>
    <property type="match status" value="1"/>
</dbReference>
<evidence type="ECO:0000256" key="9">
    <source>
        <dbReference type="HAMAP-Rule" id="MF_00237"/>
    </source>
</evidence>
<dbReference type="GO" id="GO:0033281">
    <property type="term" value="C:TAT protein transport complex"/>
    <property type="evidence" value="ECO:0007669"/>
    <property type="project" value="UniProtKB-UniRule"/>
</dbReference>
<dbReference type="GO" id="GO:0043953">
    <property type="term" value="P:protein transport by the Tat complex"/>
    <property type="evidence" value="ECO:0007669"/>
    <property type="project" value="UniProtKB-UniRule"/>
</dbReference>
<evidence type="ECO:0000313" key="12">
    <source>
        <dbReference type="EMBL" id="KHJ56347.1"/>
    </source>
</evidence>
<dbReference type="HAMAP" id="MF_00237">
    <property type="entry name" value="TatB"/>
    <property type="match status" value="1"/>
</dbReference>
<evidence type="ECO:0000256" key="7">
    <source>
        <dbReference type="ARBA" id="ARBA00023010"/>
    </source>
</evidence>
<feature type="region of interest" description="Disordered" evidence="10">
    <location>
        <begin position="96"/>
        <end position="136"/>
    </location>
</feature>
<evidence type="ECO:0000256" key="8">
    <source>
        <dbReference type="ARBA" id="ARBA00023136"/>
    </source>
</evidence>
<evidence type="ECO:0000256" key="10">
    <source>
        <dbReference type="SAM" id="MobiDB-lite"/>
    </source>
</evidence>
<keyword evidence="8 9" id="KW-0472">Membrane</keyword>
<dbReference type="Pfam" id="PF02416">
    <property type="entry name" value="TatA_B_E"/>
    <property type="match status" value="1"/>
</dbReference>
<dbReference type="OrthoDB" id="7206969at2"/>
<reference evidence="12 13" key="1">
    <citation type="submission" date="2014-09" db="EMBL/GenBank/DDBJ databases">
        <title>Isolation and characterization of Aurantimonas altamirensis ON-56566 from clinical sample following a dog bite.</title>
        <authorList>
            <person name="Eshaghi A."/>
            <person name="Li A."/>
            <person name="Shahinas D."/>
            <person name="Bahn P."/>
            <person name="Kus J.V."/>
            <person name="Patel S.N."/>
        </authorList>
    </citation>
    <scope>NUCLEOTIDE SEQUENCE [LARGE SCALE GENOMIC DNA]</scope>
    <source>
        <strain evidence="12 13">ON-56566</strain>
    </source>
</reference>
<proteinExistence type="inferred from homology"/>
<comment type="similarity">
    <text evidence="9">Belongs to the TatB family.</text>
</comment>
<keyword evidence="3 9" id="KW-1003">Cell membrane</keyword>
<comment type="caution">
    <text evidence="12">The sequence shown here is derived from an EMBL/GenBank/DDBJ whole genome shotgun (WGS) entry which is preliminary data.</text>
</comment>
<organism evidence="12 13">
    <name type="scientific">Aureimonas altamirensis</name>
    <dbReference type="NCBI Taxonomy" id="370622"/>
    <lineage>
        <taxon>Bacteria</taxon>
        <taxon>Pseudomonadati</taxon>
        <taxon>Pseudomonadota</taxon>
        <taxon>Alphaproteobacteria</taxon>
        <taxon>Hyphomicrobiales</taxon>
        <taxon>Aurantimonadaceae</taxon>
        <taxon>Aureimonas</taxon>
    </lineage>
</organism>
<evidence type="ECO:0000256" key="11">
    <source>
        <dbReference type="SAM" id="Phobius"/>
    </source>
</evidence>
<name>A0A0B1QBP1_9HYPH</name>
<keyword evidence="6 9" id="KW-1133">Transmembrane helix</keyword>
<dbReference type="GO" id="GO:0008320">
    <property type="term" value="F:protein transmembrane transporter activity"/>
    <property type="evidence" value="ECO:0007669"/>
    <property type="project" value="UniProtKB-UniRule"/>
</dbReference>
<dbReference type="Gene3D" id="1.20.5.3310">
    <property type="match status" value="1"/>
</dbReference>
<feature type="compositionally biased region" description="Low complexity" evidence="10">
    <location>
        <begin position="152"/>
        <end position="193"/>
    </location>
</feature>
<comment type="subunit">
    <text evidence="9">The Tat system comprises two distinct complexes: a TatABC complex, containing multiple copies of TatA, TatB and TatC subunits, and a separate TatA complex, containing only TatA subunits. Substrates initially bind to the TatABC complex, which probably triggers association of the separate TatA complex to form the active translocon.</text>
</comment>
<dbReference type="Proteomes" id="UP000030826">
    <property type="component" value="Unassembled WGS sequence"/>
</dbReference>
<accession>A0A0B1QBP1</accession>
<evidence type="ECO:0000256" key="2">
    <source>
        <dbReference type="ARBA" id="ARBA00022448"/>
    </source>
</evidence>
<evidence type="ECO:0000256" key="4">
    <source>
        <dbReference type="ARBA" id="ARBA00022692"/>
    </source>
</evidence>
<comment type="subcellular location">
    <subcellularLocation>
        <location evidence="9">Cell membrane</location>
        <topology evidence="9">Single-pass membrane protein</topology>
    </subcellularLocation>
    <subcellularLocation>
        <location evidence="1">Membrane</location>
        <topology evidence="1">Single-pass membrane protein</topology>
    </subcellularLocation>
</comment>
<gene>
    <name evidence="9" type="primary">tatB</name>
    <name evidence="12" type="ORF">LA66_07365</name>
</gene>
<dbReference type="InterPro" id="IPR003369">
    <property type="entry name" value="TatA/B/E"/>
</dbReference>
<keyword evidence="7 9" id="KW-0811">Translocation</keyword>
<dbReference type="AlphaFoldDB" id="A0A0B1QBP1"/>
<evidence type="ECO:0000256" key="3">
    <source>
        <dbReference type="ARBA" id="ARBA00022475"/>
    </source>
</evidence>
<comment type="function">
    <text evidence="9">Part of the twin-arginine translocation (Tat) system that transports large folded proteins containing a characteristic twin-arginine motif in their signal peptide across membranes. Together with TatC, TatB is part of a receptor directly interacting with Tat signal peptides. TatB may form an oligomeric binding site that transiently accommodates folded Tat precursor proteins before their translocation.</text>
</comment>
<evidence type="ECO:0000256" key="1">
    <source>
        <dbReference type="ARBA" id="ARBA00004167"/>
    </source>
</evidence>
<feature type="region of interest" description="Disordered" evidence="10">
    <location>
        <begin position="152"/>
        <end position="206"/>
    </location>
</feature>
<feature type="transmembrane region" description="Helical" evidence="11">
    <location>
        <begin position="6"/>
        <end position="25"/>
    </location>
</feature>
<dbReference type="RefSeq" id="WP_039190030.1">
    <property type="nucleotide sequence ID" value="NZ_JRFJ01000001.1"/>
</dbReference>
<dbReference type="InterPro" id="IPR018448">
    <property type="entry name" value="TatB"/>
</dbReference>
<evidence type="ECO:0000256" key="5">
    <source>
        <dbReference type="ARBA" id="ARBA00022927"/>
    </source>
</evidence>
<evidence type="ECO:0000313" key="13">
    <source>
        <dbReference type="Proteomes" id="UP000030826"/>
    </source>
</evidence>
<keyword evidence="5 9" id="KW-0653">Protein transport</keyword>
<keyword evidence="4 9" id="KW-0812">Transmembrane</keyword>
<evidence type="ECO:0000256" key="6">
    <source>
        <dbReference type="ARBA" id="ARBA00022989"/>
    </source>
</evidence>
<dbReference type="STRING" id="370622.LA66_07365"/>
<protein>
    <recommendedName>
        <fullName evidence="9">Sec-independent protein translocase protein TatB</fullName>
    </recommendedName>
</protein>